<reference evidence="1 2" key="1">
    <citation type="journal article" date="2018" name="Sci. Rep.">
        <title>Genomic signatures of local adaptation to the degree of environmental predictability in rotifers.</title>
        <authorList>
            <person name="Franch-Gras L."/>
            <person name="Hahn C."/>
            <person name="Garcia-Roger E.M."/>
            <person name="Carmona M.J."/>
            <person name="Serra M."/>
            <person name="Gomez A."/>
        </authorList>
    </citation>
    <scope>NUCLEOTIDE SEQUENCE [LARGE SCALE GENOMIC DNA]</scope>
    <source>
        <strain evidence="1">HYR1</strain>
    </source>
</reference>
<proteinExistence type="predicted"/>
<sequence length="80" mass="9307">MLKLELEKKKTKPLHFFRINANLFVKNLSSYYQTCGAPPCRDKLISAFNYCFNYTDTAGFFRSGENLSATYSYVDWLIMA</sequence>
<evidence type="ECO:0000313" key="2">
    <source>
        <dbReference type="Proteomes" id="UP000276133"/>
    </source>
</evidence>
<organism evidence="1 2">
    <name type="scientific">Brachionus plicatilis</name>
    <name type="common">Marine rotifer</name>
    <name type="synonym">Brachionus muelleri</name>
    <dbReference type="NCBI Taxonomy" id="10195"/>
    <lineage>
        <taxon>Eukaryota</taxon>
        <taxon>Metazoa</taxon>
        <taxon>Spiralia</taxon>
        <taxon>Gnathifera</taxon>
        <taxon>Rotifera</taxon>
        <taxon>Eurotatoria</taxon>
        <taxon>Monogononta</taxon>
        <taxon>Pseudotrocha</taxon>
        <taxon>Ploima</taxon>
        <taxon>Brachionidae</taxon>
        <taxon>Brachionus</taxon>
    </lineage>
</organism>
<dbReference type="Proteomes" id="UP000276133">
    <property type="component" value="Unassembled WGS sequence"/>
</dbReference>
<dbReference type="AlphaFoldDB" id="A0A3M7QHK5"/>
<keyword evidence="2" id="KW-1185">Reference proteome</keyword>
<dbReference type="EMBL" id="REGN01006094">
    <property type="protein sequence ID" value="RNA10937.1"/>
    <property type="molecule type" value="Genomic_DNA"/>
</dbReference>
<name>A0A3M7QHK5_BRAPC</name>
<protein>
    <submittedName>
        <fullName evidence="1">Uncharacterized protein</fullName>
    </submittedName>
</protein>
<accession>A0A3M7QHK5</accession>
<evidence type="ECO:0000313" key="1">
    <source>
        <dbReference type="EMBL" id="RNA10937.1"/>
    </source>
</evidence>
<comment type="caution">
    <text evidence="1">The sequence shown here is derived from an EMBL/GenBank/DDBJ whole genome shotgun (WGS) entry which is preliminary data.</text>
</comment>
<gene>
    <name evidence="1" type="ORF">BpHYR1_020575</name>
</gene>